<feature type="transmembrane region" description="Helical" evidence="1">
    <location>
        <begin position="166"/>
        <end position="189"/>
    </location>
</feature>
<name>A0A1B2DDW7_9BACL</name>
<keyword evidence="1" id="KW-0472">Membrane</keyword>
<feature type="transmembrane region" description="Helical" evidence="1">
    <location>
        <begin position="268"/>
        <end position="286"/>
    </location>
</feature>
<evidence type="ECO:0000313" key="2">
    <source>
        <dbReference type="EMBL" id="ANY65907.1"/>
    </source>
</evidence>
<keyword evidence="1" id="KW-1133">Transmembrane helix</keyword>
<proteinExistence type="predicted"/>
<organism evidence="2">
    <name type="scientific">Paenibacillus sp. BIHB 4019</name>
    <dbReference type="NCBI Taxonomy" id="1870819"/>
    <lineage>
        <taxon>Bacteria</taxon>
        <taxon>Bacillati</taxon>
        <taxon>Bacillota</taxon>
        <taxon>Bacilli</taxon>
        <taxon>Bacillales</taxon>
        <taxon>Paenibacillaceae</taxon>
        <taxon>Paenibacillus</taxon>
    </lineage>
</organism>
<keyword evidence="1" id="KW-0812">Transmembrane</keyword>
<reference evidence="2" key="1">
    <citation type="submission" date="2016-08" db="EMBL/GenBank/DDBJ databases">
        <title>Complete Genome Seqeunce of Paenibacillus sp. BIHB 4019 from tea rhizoplane.</title>
        <authorList>
            <person name="Thakur R."/>
            <person name="Swarnkar M.K."/>
            <person name="Gulati A."/>
        </authorList>
    </citation>
    <scope>NUCLEOTIDE SEQUENCE [LARGE SCALE GENOMIC DNA]</scope>
    <source>
        <strain evidence="2">BIHB4019</strain>
    </source>
</reference>
<protein>
    <submittedName>
        <fullName evidence="2">Uncharacterized protein</fullName>
    </submittedName>
</protein>
<accession>A0A1B2DDW7</accession>
<evidence type="ECO:0000256" key="1">
    <source>
        <dbReference type="SAM" id="Phobius"/>
    </source>
</evidence>
<dbReference type="AlphaFoldDB" id="A0A1B2DDW7"/>
<feature type="transmembrane region" description="Helical" evidence="1">
    <location>
        <begin position="27"/>
        <end position="51"/>
    </location>
</feature>
<feature type="transmembrane region" description="Helical" evidence="1">
    <location>
        <begin position="92"/>
        <end position="108"/>
    </location>
</feature>
<sequence>MIRNLGAEAGPQWEEPAKKVRLFQGEVLLASLGILGFVLAAVCVVWMLLYGGEVAPKGDVSKAASFNAALGIFLLSTAAILSLSAMSTRGKAIFRWSYAVLSVYSYFAENVQNMRGMNPRFAEGGTVFDIAVAAGFGLVAMLLIVFYCVLAVAFFRSRSYKLRPELVLAIRYAVVAILLSFAAGIWISLTGSRMTGGNGNIIWLHGLGFHAIQAVPLVAWLSERTRLRPQERRKWVHVAGAAYILGLLEVGWQTWIGGAILEWSPLPLLALFFFLVSIGAGCFMLWQSVAGGKSAEVSRPSLEREG</sequence>
<feature type="transmembrane region" description="Helical" evidence="1">
    <location>
        <begin position="235"/>
        <end position="256"/>
    </location>
</feature>
<dbReference type="EMBL" id="CP016808">
    <property type="protein sequence ID" value="ANY65907.1"/>
    <property type="molecule type" value="Genomic_DNA"/>
</dbReference>
<dbReference type="RefSeq" id="WP_099517280.1">
    <property type="nucleotide sequence ID" value="NZ_CP016808.1"/>
</dbReference>
<gene>
    <name evidence="2" type="ORF">BBD42_05050</name>
</gene>
<feature type="transmembrane region" description="Helical" evidence="1">
    <location>
        <begin position="128"/>
        <end position="154"/>
    </location>
</feature>
<feature type="transmembrane region" description="Helical" evidence="1">
    <location>
        <begin position="201"/>
        <end position="223"/>
    </location>
</feature>
<feature type="transmembrane region" description="Helical" evidence="1">
    <location>
        <begin position="63"/>
        <end position="85"/>
    </location>
</feature>